<gene>
    <name evidence="5" type="ORF">KZC48_13125</name>
</gene>
<dbReference type="PANTHER" id="PTHR11373:SF32">
    <property type="entry name" value="DEOXYGUANOSINETRIPHOSPHATE TRIPHOSPHOHYDROLASE"/>
    <property type="match status" value="1"/>
</dbReference>
<dbReference type="Gene3D" id="1.10.3210.10">
    <property type="entry name" value="Hypothetical protein af1432"/>
    <property type="match status" value="1"/>
</dbReference>
<dbReference type="SMART" id="SM00471">
    <property type="entry name" value="HDc"/>
    <property type="match status" value="1"/>
</dbReference>
<evidence type="ECO:0000256" key="2">
    <source>
        <dbReference type="HAMAP-Rule" id="MF_01212"/>
    </source>
</evidence>
<proteinExistence type="inferred from homology"/>
<dbReference type="InterPro" id="IPR006261">
    <property type="entry name" value="dGTPase"/>
</dbReference>
<evidence type="ECO:0000256" key="3">
    <source>
        <dbReference type="SAM" id="MobiDB-lite"/>
    </source>
</evidence>
<dbReference type="Proteomes" id="UP001172731">
    <property type="component" value="Unassembled WGS sequence"/>
</dbReference>
<evidence type="ECO:0000313" key="6">
    <source>
        <dbReference type="Proteomes" id="UP001172731"/>
    </source>
</evidence>
<dbReference type="InterPro" id="IPR026875">
    <property type="entry name" value="PHydrolase_assoc_dom"/>
</dbReference>
<dbReference type="InterPro" id="IPR006674">
    <property type="entry name" value="HD_domain"/>
</dbReference>
<dbReference type="Pfam" id="PF13286">
    <property type="entry name" value="HD_assoc"/>
    <property type="match status" value="1"/>
</dbReference>
<evidence type="ECO:0000256" key="1">
    <source>
        <dbReference type="ARBA" id="ARBA00022801"/>
    </source>
</evidence>
<protein>
    <recommendedName>
        <fullName evidence="2">Deoxyguanosinetriphosphate triphosphohydrolase-like protein</fullName>
    </recommendedName>
</protein>
<evidence type="ECO:0000313" key="5">
    <source>
        <dbReference type="EMBL" id="MDN4465334.1"/>
    </source>
</evidence>
<comment type="similarity">
    <text evidence="2">Belongs to the dGTPase family. Type 2 subfamily.</text>
</comment>
<comment type="caution">
    <text evidence="5">The sequence shown here is derived from an EMBL/GenBank/DDBJ whole genome shotgun (WGS) entry which is preliminary data.</text>
</comment>
<feature type="region of interest" description="Disordered" evidence="3">
    <location>
        <begin position="1"/>
        <end position="37"/>
    </location>
</feature>
<reference evidence="5" key="1">
    <citation type="submission" date="2021-06" db="EMBL/GenBank/DDBJ databases">
        <title>Genome-based taxonomic framework of Microbacterium strains isolated from marine environment, the description of four new species and reclassification of four preexisting species.</title>
        <authorList>
            <person name="Lee S.D."/>
            <person name="Kim S.-M."/>
            <person name="Byeon Y.-S."/>
            <person name="Yang H.L."/>
            <person name="Kim I.S."/>
        </authorList>
    </citation>
    <scope>NUCLEOTIDE SEQUENCE</scope>
    <source>
        <strain evidence="5">KACC 20510</strain>
    </source>
</reference>
<dbReference type="InterPro" id="IPR023023">
    <property type="entry name" value="dNTPase_2"/>
</dbReference>
<feature type="domain" description="HD" evidence="4">
    <location>
        <begin position="96"/>
        <end position="248"/>
    </location>
</feature>
<evidence type="ECO:0000259" key="4">
    <source>
        <dbReference type="PROSITE" id="PS51831"/>
    </source>
</evidence>
<sequence>MAGWSPVSSPVPPPPRSPRPRRITAVGDAQPGSVAVPPSGYVAADAERFHPEQHRSQRDGFARDRARVLHSAALRRLAAKTQVLSPASPVDFARNRLTHSLEVAQVGRELATALHLSPDVVDTACLSHDLGHPPFGHNGERALNDWAEPFGGFEGNAQTLRILTRLEPKVIAEDGRSHGLNLTRASLDAACKYPWTVDQPLPDPGGRLKFGVYPEDEAVFRWMREGAPGRVRCIEAEVMDLSDDIAYSVHDFEDAIVNGYLDPVRLTDPREHDALLTAVQTWVGYDFARDELEDALFRLMRLPEWVQEFDGTRASSARLKNLTSDLIGRFARAATAATRAAAPERELTRYRAHVVVPRVVEAEMAVLKGIIGAFVVSIDGRKELYKEQRRLLKRLASALWESPGELDAVHGEDFAAAETDDARRRVIVDQVASLTDQLAIAWHTRLIGEVDPASVGLWSPHMTAPPDGRR</sequence>
<keyword evidence="1 2" id="KW-0378">Hydrolase</keyword>
<dbReference type="PROSITE" id="PS51831">
    <property type="entry name" value="HD"/>
    <property type="match status" value="1"/>
</dbReference>
<dbReference type="NCBIfam" id="NF002829">
    <property type="entry name" value="PRK03007.1"/>
    <property type="match status" value="1"/>
</dbReference>
<dbReference type="HAMAP" id="MF_01212">
    <property type="entry name" value="dGTPase_type2"/>
    <property type="match status" value="1"/>
</dbReference>
<organism evidence="5 6">
    <name type="scientific">Microbacterium aurantiacum</name>
    <dbReference type="NCBI Taxonomy" id="162393"/>
    <lineage>
        <taxon>Bacteria</taxon>
        <taxon>Bacillati</taxon>
        <taxon>Actinomycetota</taxon>
        <taxon>Actinomycetes</taxon>
        <taxon>Micrococcales</taxon>
        <taxon>Microbacteriaceae</taxon>
        <taxon>Microbacterium</taxon>
    </lineage>
</organism>
<dbReference type="InterPro" id="IPR003607">
    <property type="entry name" value="HD/PDEase_dom"/>
</dbReference>
<name>A0ABT8FVK3_9MICO</name>
<dbReference type="PANTHER" id="PTHR11373">
    <property type="entry name" value="DEOXYNUCLEOSIDE TRIPHOSPHATE TRIPHOSPHOHYDROLASE"/>
    <property type="match status" value="1"/>
</dbReference>
<keyword evidence="6" id="KW-1185">Reference proteome</keyword>
<accession>A0ABT8FVK3</accession>
<dbReference type="CDD" id="cd00077">
    <property type="entry name" value="HDc"/>
    <property type="match status" value="1"/>
</dbReference>
<dbReference type="SUPFAM" id="SSF109604">
    <property type="entry name" value="HD-domain/PDEase-like"/>
    <property type="match status" value="1"/>
</dbReference>
<dbReference type="InterPro" id="IPR050135">
    <property type="entry name" value="dGTPase-like"/>
</dbReference>
<dbReference type="EMBL" id="JAHWXI010000017">
    <property type="protein sequence ID" value="MDN4465334.1"/>
    <property type="molecule type" value="Genomic_DNA"/>
</dbReference>
<dbReference type="NCBIfam" id="TIGR01353">
    <property type="entry name" value="dGTP_triPase"/>
    <property type="match status" value="1"/>
</dbReference>
<dbReference type="Pfam" id="PF01966">
    <property type="entry name" value="HD"/>
    <property type="match status" value="1"/>
</dbReference>